<accession>A0A915YGS0</accession>
<dbReference type="Proteomes" id="UP001060919">
    <property type="component" value="Chromosome"/>
</dbReference>
<evidence type="ECO:0000313" key="1">
    <source>
        <dbReference type="EMBL" id="BDS12788.1"/>
    </source>
</evidence>
<dbReference type="RefSeq" id="WP_264788143.1">
    <property type="nucleotide sequence ID" value="NZ_AP026867.1"/>
</dbReference>
<sequence length="185" mass="20712">MISLQQCKQAPGHWQTEQPRIDTIVRIDTTPPKPIIIQLPRQEVPPPLIVYVDSSGQTVPTAKIDTSKHETARLYQDSIADDNLTLYYQSTVKGELLKNALDYKLKVPQIITKKIEVLKPYPRPVSTLLLTGGVGGNVNQFSSLSVGLQFVSVKGWAVGYDYDLLQNVHSVNLGVKLFQVKKRFK</sequence>
<evidence type="ECO:0000313" key="2">
    <source>
        <dbReference type="Proteomes" id="UP001060919"/>
    </source>
</evidence>
<gene>
    <name evidence="1" type="ORF">AsAng_0035130</name>
</gene>
<organism evidence="1 2">
    <name type="scientific">Aureispira anguillae</name>
    <dbReference type="NCBI Taxonomy" id="2864201"/>
    <lineage>
        <taxon>Bacteria</taxon>
        <taxon>Pseudomonadati</taxon>
        <taxon>Bacteroidota</taxon>
        <taxon>Saprospiria</taxon>
        <taxon>Saprospirales</taxon>
        <taxon>Saprospiraceae</taxon>
        <taxon>Aureispira</taxon>
    </lineage>
</organism>
<dbReference type="AlphaFoldDB" id="A0A915YGS0"/>
<dbReference type="EMBL" id="AP026867">
    <property type="protein sequence ID" value="BDS12788.1"/>
    <property type="molecule type" value="Genomic_DNA"/>
</dbReference>
<reference evidence="1" key="1">
    <citation type="submission" date="2022-09" db="EMBL/GenBank/DDBJ databases">
        <title>Aureispira anguillicida sp. nov., isolated from Leptocephalus of Japanese eel Anguilla japonica.</title>
        <authorList>
            <person name="Yuasa K."/>
            <person name="Mekata T."/>
            <person name="Ikunari K."/>
        </authorList>
    </citation>
    <scope>NUCLEOTIDE SEQUENCE</scope>
    <source>
        <strain evidence="1">EL160426</strain>
    </source>
</reference>
<proteinExistence type="predicted"/>
<name>A0A915YGS0_9BACT</name>
<dbReference type="KEGG" id="aup:AsAng_0035130"/>
<keyword evidence="2" id="KW-1185">Reference proteome</keyword>
<protein>
    <submittedName>
        <fullName evidence="1">Uncharacterized protein</fullName>
    </submittedName>
</protein>